<dbReference type="RefSeq" id="WP_345310808.1">
    <property type="nucleotide sequence ID" value="NZ_BAABLN010000010.1"/>
</dbReference>
<keyword evidence="2" id="KW-1185">Reference proteome</keyword>
<evidence type="ECO:0000313" key="1">
    <source>
        <dbReference type="EMBL" id="GAA4694779.1"/>
    </source>
</evidence>
<sequence length="180" mass="18499">MANNLFSRSAHDLGAAAWFGGSLMGAVGLNGAAAAAKDPKERTRLSTIGWAKWTPVQTGALMAHTIGGVGLILGNKARLAKQKGASSNTAVKTAVTLAGMGLTLYAGVLGKKVGELADQGAEGVTEPRAGASEELKKAQKQLKVVQWLIPAASGTVVVLGAQQGEQQRPSNLVDGIFNRR</sequence>
<accession>A0ABP8WSZ6</accession>
<dbReference type="Proteomes" id="UP001501446">
    <property type="component" value="Unassembled WGS sequence"/>
</dbReference>
<reference evidence="2" key="1">
    <citation type="journal article" date="2019" name="Int. J. Syst. Evol. Microbiol.">
        <title>The Global Catalogue of Microorganisms (GCM) 10K type strain sequencing project: providing services to taxonomists for standard genome sequencing and annotation.</title>
        <authorList>
            <consortium name="The Broad Institute Genomics Platform"/>
            <consortium name="The Broad Institute Genome Sequencing Center for Infectious Disease"/>
            <person name="Wu L."/>
            <person name="Ma J."/>
        </authorList>
    </citation>
    <scope>NUCLEOTIDE SEQUENCE [LARGE SCALE GENOMIC DNA]</scope>
    <source>
        <strain evidence="2">JCM 18958</strain>
    </source>
</reference>
<name>A0ABP8WSZ6_9MICC</name>
<protein>
    <recommendedName>
        <fullName evidence="3">DUF4235 domain-containing protein</fullName>
    </recommendedName>
</protein>
<evidence type="ECO:0008006" key="3">
    <source>
        <dbReference type="Google" id="ProtNLM"/>
    </source>
</evidence>
<gene>
    <name evidence="1" type="ORF">GCM10025781_10430</name>
</gene>
<dbReference type="EMBL" id="BAABLN010000010">
    <property type="protein sequence ID" value="GAA4694779.1"/>
    <property type="molecule type" value="Genomic_DNA"/>
</dbReference>
<comment type="caution">
    <text evidence="1">The sequence shown here is derived from an EMBL/GenBank/DDBJ whole genome shotgun (WGS) entry which is preliminary data.</text>
</comment>
<evidence type="ECO:0000313" key="2">
    <source>
        <dbReference type="Proteomes" id="UP001501446"/>
    </source>
</evidence>
<organism evidence="1 2">
    <name type="scientific">Kocuria gwangalliensis</name>
    <dbReference type="NCBI Taxonomy" id="501592"/>
    <lineage>
        <taxon>Bacteria</taxon>
        <taxon>Bacillati</taxon>
        <taxon>Actinomycetota</taxon>
        <taxon>Actinomycetes</taxon>
        <taxon>Micrococcales</taxon>
        <taxon>Micrococcaceae</taxon>
        <taxon>Kocuria</taxon>
    </lineage>
</organism>
<proteinExistence type="predicted"/>